<sequence>MVPAAGAPGVLDDDALELALTFVLAIGCDMSKSIVLMADREKFEAFQELLFSELNKDLIQEGTPAVQRDRFSKCLRDNTTGGKLNRGMAVVNTGHNLLKRPLTVKEYEELSIIGWLTELSRQQDVGLLAINDASLLKTCIFKLLHRHFRDHPEYLAFIELFNEAGFRTELGQLCDTSTASNDTAGDMTAEQYRFIAANKTAFYSFYLPVALGLHYVQGATEENLKEAQRVLLEIGEYFQIQDDYLDVFGDPKETGKIGTDIRDNKCTWILIQALRTDQRQMLIDSYGKRDPVHERRVLQLFKEIQTRRRIGNSRRES</sequence>
<gene>
    <name evidence="6" type="ORF">ETB97_002407</name>
</gene>
<accession>A0A8H6A5L4</accession>
<evidence type="ECO:0000256" key="3">
    <source>
        <dbReference type="ARBA" id="ARBA00022723"/>
    </source>
</evidence>
<dbReference type="Pfam" id="PF00348">
    <property type="entry name" value="polyprenyl_synt"/>
    <property type="match status" value="1"/>
</dbReference>
<keyword evidence="4" id="KW-0460">Magnesium</keyword>
<dbReference type="GO" id="GO:0046165">
    <property type="term" value="P:alcohol biosynthetic process"/>
    <property type="evidence" value="ECO:0007669"/>
    <property type="project" value="UniProtKB-ARBA"/>
</dbReference>
<evidence type="ECO:0000313" key="7">
    <source>
        <dbReference type="Proteomes" id="UP000541154"/>
    </source>
</evidence>
<keyword evidence="3" id="KW-0479">Metal-binding</keyword>
<reference evidence="6 7" key="1">
    <citation type="submission" date="2019-04" db="EMBL/GenBank/DDBJ databases">
        <title>Aspergillus burnettii sp. nov., novel species from soil in southeast Queensland.</title>
        <authorList>
            <person name="Gilchrist C.L.M."/>
            <person name="Pitt J.I."/>
            <person name="Lange L."/>
            <person name="Lacey H.J."/>
            <person name="Vuong D."/>
            <person name="Midgley D.J."/>
            <person name="Greenfield P."/>
            <person name="Bradbury M."/>
            <person name="Lacey E."/>
            <person name="Busk P.K."/>
            <person name="Pilgaard B."/>
            <person name="Chooi Y.H."/>
            <person name="Piggott A.M."/>
        </authorList>
    </citation>
    <scope>NUCLEOTIDE SEQUENCE [LARGE SCALE GENOMIC DNA]</scope>
    <source>
        <strain evidence="6 7">FRR 5400</strain>
    </source>
</reference>
<dbReference type="InterPro" id="IPR008949">
    <property type="entry name" value="Isoprenoid_synthase_dom_sf"/>
</dbReference>
<keyword evidence="2 5" id="KW-0808">Transferase</keyword>
<evidence type="ECO:0000313" key="6">
    <source>
        <dbReference type="EMBL" id="KAF5859798.1"/>
    </source>
</evidence>
<dbReference type="PANTHER" id="PTHR11525">
    <property type="entry name" value="FARNESYL-PYROPHOSPHATE SYNTHETASE"/>
    <property type="match status" value="1"/>
</dbReference>
<comment type="cofactor">
    <cofactor evidence="1">
        <name>Mg(2+)</name>
        <dbReference type="ChEBI" id="CHEBI:18420"/>
    </cofactor>
</comment>
<name>A0A8H6A5L4_PETAA</name>
<comment type="caution">
    <text evidence="6">The sequence shown here is derived from an EMBL/GenBank/DDBJ whole genome shotgun (WGS) entry which is preliminary data.</text>
</comment>
<evidence type="ECO:0000256" key="1">
    <source>
        <dbReference type="ARBA" id="ARBA00001946"/>
    </source>
</evidence>
<proteinExistence type="inferred from homology"/>
<dbReference type="Proteomes" id="UP000541154">
    <property type="component" value="Unassembled WGS sequence"/>
</dbReference>
<dbReference type="InterPro" id="IPR033749">
    <property type="entry name" value="Polyprenyl_synt_CS"/>
</dbReference>
<evidence type="ECO:0000256" key="5">
    <source>
        <dbReference type="RuleBase" id="RU004466"/>
    </source>
</evidence>
<dbReference type="GO" id="GO:0005737">
    <property type="term" value="C:cytoplasm"/>
    <property type="evidence" value="ECO:0007669"/>
    <property type="project" value="TreeGrafter"/>
</dbReference>
<dbReference type="InterPro" id="IPR000092">
    <property type="entry name" value="Polyprenyl_synt"/>
</dbReference>
<comment type="similarity">
    <text evidence="5">Belongs to the FPP/GGPP synthase family.</text>
</comment>
<organism evidence="6 7">
    <name type="scientific">Petromyces alliaceus</name>
    <name type="common">Aspergillus alliaceus</name>
    <dbReference type="NCBI Taxonomy" id="209559"/>
    <lineage>
        <taxon>Eukaryota</taxon>
        <taxon>Fungi</taxon>
        <taxon>Dikarya</taxon>
        <taxon>Ascomycota</taxon>
        <taxon>Pezizomycotina</taxon>
        <taxon>Eurotiomycetes</taxon>
        <taxon>Eurotiomycetidae</taxon>
        <taxon>Eurotiales</taxon>
        <taxon>Aspergillaceae</taxon>
        <taxon>Aspergillus</taxon>
        <taxon>Aspergillus subgen. Circumdati</taxon>
    </lineage>
</organism>
<evidence type="ECO:0008006" key="8">
    <source>
        <dbReference type="Google" id="ProtNLM"/>
    </source>
</evidence>
<dbReference type="GO" id="GO:0004337">
    <property type="term" value="F:(2E,6E)-farnesyl diphosphate synthase activity"/>
    <property type="evidence" value="ECO:0007669"/>
    <property type="project" value="TreeGrafter"/>
</dbReference>
<protein>
    <recommendedName>
        <fullName evidence="8">Farnesyl pyrophosphate synthase</fullName>
    </recommendedName>
</protein>
<keyword evidence="7" id="KW-1185">Reference proteome</keyword>
<dbReference type="GO" id="GO:0043386">
    <property type="term" value="P:mycotoxin biosynthetic process"/>
    <property type="evidence" value="ECO:0007669"/>
    <property type="project" value="UniProtKB-ARBA"/>
</dbReference>
<evidence type="ECO:0000256" key="4">
    <source>
        <dbReference type="ARBA" id="ARBA00022842"/>
    </source>
</evidence>
<dbReference type="Gene3D" id="1.10.600.10">
    <property type="entry name" value="Farnesyl Diphosphate Synthase"/>
    <property type="match status" value="2"/>
</dbReference>
<dbReference type="PANTHER" id="PTHR11525:SF0">
    <property type="entry name" value="FARNESYL PYROPHOSPHATE SYNTHASE"/>
    <property type="match status" value="1"/>
</dbReference>
<dbReference type="AlphaFoldDB" id="A0A8H6A5L4"/>
<dbReference type="InterPro" id="IPR039702">
    <property type="entry name" value="FPS1-like"/>
</dbReference>
<dbReference type="GO" id="GO:0045337">
    <property type="term" value="P:farnesyl diphosphate biosynthetic process"/>
    <property type="evidence" value="ECO:0007669"/>
    <property type="project" value="TreeGrafter"/>
</dbReference>
<dbReference type="GO" id="GO:0046872">
    <property type="term" value="F:metal ion binding"/>
    <property type="evidence" value="ECO:0007669"/>
    <property type="project" value="UniProtKB-KW"/>
</dbReference>
<dbReference type="PROSITE" id="PS00444">
    <property type="entry name" value="POLYPRENYL_SYNTHASE_2"/>
    <property type="match status" value="1"/>
</dbReference>
<dbReference type="EMBL" id="SPNV01000152">
    <property type="protein sequence ID" value="KAF5859798.1"/>
    <property type="molecule type" value="Genomic_DNA"/>
</dbReference>
<dbReference type="GO" id="GO:0004161">
    <property type="term" value="F:dimethylallyltranstransferase activity"/>
    <property type="evidence" value="ECO:0007669"/>
    <property type="project" value="TreeGrafter"/>
</dbReference>
<dbReference type="SUPFAM" id="SSF48576">
    <property type="entry name" value="Terpenoid synthases"/>
    <property type="match status" value="1"/>
</dbReference>
<evidence type="ECO:0000256" key="2">
    <source>
        <dbReference type="ARBA" id="ARBA00022679"/>
    </source>
</evidence>